<evidence type="ECO:0000259" key="6">
    <source>
        <dbReference type="PROSITE" id="PS50931"/>
    </source>
</evidence>
<keyword evidence="5" id="KW-0175">Coiled coil</keyword>
<dbReference type="GO" id="GO:0003700">
    <property type="term" value="F:DNA-binding transcription factor activity"/>
    <property type="evidence" value="ECO:0007669"/>
    <property type="project" value="InterPro"/>
</dbReference>
<dbReference type="PANTHER" id="PTHR30537">
    <property type="entry name" value="HTH-TYPE TRANSCRIPTIONAL REGULATOR"/>
    <property type="match status" value="1"/>
</dbReference>
<dbReference type="InterPro" id="IPR036388">
    <property type="entry name" value="WH-like_DNA-bd_sf"/>
</dbReference>
<keyword evidence="2" id="KW-0805">Transcription regulation</keyword>
<name>A0A2X3L1T9_9ENTR</name>
<evidence type="ECO:0000256" key="1">
    <source>
        <dbReference type="ARBA" id="ARBA00009437"/>
    </source>
</evidence>
<evidence type="ECO:0000256" key="5">
    <source>
        <dbReference type="SAM" id="Coils"/>
    </source>
</evidence>
<evidence type="ECO:0000256" key="2">
    <source>
        <dbReference type="ARBA" id="ARBA00023015"/>
    </source>
</evidence>
<dbReference type="EMBL" id="UAVU01000009">
    <property type="protein sequence ID" value="SQC92639.1"/>
    <property type="molecule type" value="Genomic_DNA"/>
</dbReference>
<dbReference type="InterPro" id="IPR005119">
    <property type="entry name" value="LysR_subst-bd"/>
</dbReference>
<evidence type="ECO:0000256" key="4">
    <source>
        <dbReference type="ARBA" id="ARBA00023163"/>
    </source>
</evidence>
<evidence type="ECO:0000256" key="3">
    <source>
        <dbReference type="ARBA" id="ARBA00023125"/>
    </source>
</evidence>
<dbReference type="PRINTS" id="PR00039">
    <property type="entry name" value="HTHLYSR"/>
</dbReference>
<dbReference type="CDD" id="cd08422">
    <property type="entry name" value="PBP2_CrgA_like"/>
    <property type="match status" value="1"/>
</dbReference>
<keyword evidence="3" id="KW-0238">DNA-binding</keyword>
<dbReference type="PROSITE" id="PS50931">
    <property type="entry name" value="HTH_LYSR"/>
    <property type="match status" value="1"/>
</dbReference>
<dbReference type="SUPFAM" id="SSF46785">
    <property type="entry name" value="Winged helix' DNA-binding domain"/>
    <property type="match status" value="1"/>
</dbReference>
<dbReference type="PANTHER" id="PTHR30537:SF58">
    <property type="entry name" value="HTH-TYPE TRANSCRIPTIONAL REGULATOR PERR"/>
    <property type="match status" value="1"/>
</dbReference>
<evidence type="ECO:0000313" key="8">
    <source>
        <dbReference type="Proteomes" id="UP000251197"/>
    </source>
</evidence>
<dbReference type="InterPro" id="IPR000847">
    <property type="entry name" value="LysR_HTH_N"/>
</dbReference>
<keyword evidence="4" id="KW-0804">Transcription</keyword>
<dbReference type="GO" id="GO:0006351">
    <property type="term" value="P:DNA-templated transcription"/>
    <property type="evidence" value="ECO:0007669"/>
    <property type="project" value="TreeGrafter"/>
</dbReference>
<gene>
    <name evidence="7" type="primary">dmlR_21</name>
    <name evidence="7" type="ORF">NCTC12120_05839</name>
</gene>
<dbReference type="STRING" id="158822.LH23_18660"/>
<evidence type="ECO:0000313" key="7">
    <source>
        <dbReference type="EMBL" id="SQC92639.1"/>
    </source>
</evidence>
<dbReference type="InterPro" id="IPR058163">
    <property type="entry name" value="LysR-type_TF_proteobact-type"/>
</dbReference>
<sequence>MRRHFEEMQIGTLELFCQAAEQLSFSAAANFMGITPAAVSRSIARLEERLGVRLFVRTTRQIRLTESGERYFLQCQQALQQLREAEREVTGAQIEPAGVLRISLPTPYAHYRVLPLLPEFRKLYPRVSVQVHISNRNIDFADESYDIAIRGRSPADSSLIARKLEDSELITVASPAYLARAGIPKTLDDLNQHECIQFELPSTGRKVPWTYNIDGKDTDIFTRGSFTCAEDVLGIVTLARSGAGLIQTYRFILEQDVADGTLVEVLPEYGGTSRPFILLYPHARHLSLRVRSLVDFLVQRLGNIAPMACCSQLSTSGVIQVPLASSGLLSHCGAELLLRLR</sequence>
<dbReference type="Gene3D" id="3.40.190.290">
    <property type="match status" value="1"/>
</dbReference>
<dbReference type="AlphaFoldDB" id="A0A2X3L1T9"/>
<protein>
    <submittedName>
        <fullName evidence="7">D-malate degradation protein R</fullName>
    </submittedName>
</protein>
<reference evidence="7 8" key="1">
    <citation type="submission" date="2018-06" db="EMBL/GenBank/DDBJ databases">
        <authorList>
            <consortium name="Pathogen Informatics"/>
            <person name="Doyle S."/>
        </authorList>
    </citation>
    <scope>NUCLEOTIDE SEQUENCE [LARGE SCALE GENOMIC DNA]</scope>
    <source>
        <strain evidence="7 8">NCTC12120</strain>
    </source>
</reference>
<dbReference type="Gene3D" id="1.10.10.10">
    <property type="entry name" value="Winged helix-like DNA-binding domain superfamily/Winged helix DNA-binding domain"/>
    <property type="match status" value="1"/>
</dbReference>
<dbReference type="InterPro" id="IPR036390">
    <property type="entry name" value="WH_DNA-bd_sf"/>
</dbReference>
<organism evidence="7 8">
    <name type="scientific">Cedecea neteri</name>
    <dbReference type="NCBI Taxonomy" id="158822"/>
    <lineage>
        <taxon>Bacteria</taxon>
        <taxon>Pseudomonadati</taxon>
        <taxon>Pseudomonadota</taxon>
        <taxon>Gammaproteobacteria</taxon>
        <taxon>Enterobacterales</taxon>
        <taxon>Enterobacteriaceae</taxon>
        <taxon>Cedecea</taxon>
    </lineage>
</organism>
<feature type="domain" description="HTH lysR-type" evidence="6">
    <location>
        <begin position="8"/>
        <end position="65"/>
    </location>
</feature>
<dbReference type="Pfam" id="PF03466">
    <property type="entry name" value="LysR_substrate"/>
    <property type="match status" value="1"/>
</dbReference>
<proteinExistence type="inferred from homology"/>
<dbReference type="Pfam" id="PF00126">
    <property type="entry name" value="HTH_1"/>
    <property type="match status" value="1"/>
</dbReference>
<dbReference type="FunFam" id="1.10.10.10:FF:000001">
    <property type="entry name" value="LysR family transcriptional regulator"/>
    <property type="match status" value="1"/>
</dbReference>
<dbReference type="Proteomes" id="UP000251197">
    <property type="component" value="Unassembled WGS sequence"/>
</dbReference>
<feature type="coiled-coil region" evidence="5">
    <location>
        <begin position="68"/>
        <end position="95"/>
    </location>
</feature>
<accession>A0A2X3L1T9</accession>
<dbReference type="SUPFAM" id="SSF53850">
    <property type="entry name" value="Periplasmic binding protein-like II"/>
    <property type="match status" value="1"/>
</dbReference>
<comment type="similarity">
    <text evidence="1">Belongs to the LysR transcriptional regulatory family.</text>
</comment>
<dbReference type="GO" id="GO:0043565">
    <property type="term" value="F:sequence-specific DNA binding"/>
    <property type="evidence" value="ECO:0007669"/>
    <property type="project" value="TreeGrafter"/>
</dbReference>